<dbReference type="PROSITE" id="PS51257">
    <property type="entry name" value="PROKAR_LIPOPROTEIN"/>
    <property type="match status" value="1"/>
</dbReference>
<proteinExistence type="predicted"/>
<accession>A0AAQ1GKC1</accession>
<feature type="chain" id="PRO_5042978438" evidence="1">
    <location>
        <begin position="27"/>
        <end position="146"/>
    </location>
</feature>
<evidence type="ECO:0000313" key="4">
    <source>
        <dbReference type="Proteomes" id="UP000183529"/>
    </source>
</evidence>
<dbReference type="AlphaFoldDB" id="A0AAQ1GKC1"/>
<protein>
    <submittedName>
        <fullName evidence="3">Uncharacterized protein</fullName>
    </submittedName>
</protein>
<reference evidence="2 5" key="2">
    <citation type="submission" date="2018-05" db="EMBL/GenBank/DDBJ databases">
        <title>Genomic Encyclopedia of Type Strains, Phase IV (KMG-V): Genome sequencing to study the core and pangenomes of soil and plant-associated prokaryotes.</title>
        <authorList>
            <person name="Whitman W."/>
        </authorList>
    </citation>
    <scope>NUCLEOTIDE SEQUENCE [LARGE SCALE GENOMIC DNA]</scope>
    <source>
        <strain evidence="2 5">SIr-6563</strain>
    </source>
</reference>
<dbReference type="EMBL" id="QJJV01000052">
    <property type="protein sequence ID" value="PXX03198.1"/>
    <property type="molecule type" value="Genomic_DNA"/>
</dbReference>
<dbReference type="RefSeq" id="WP_074985828.1">
    <property type="nucleotide sequence ID" value="NZ_CADFGN010000013.1"/>
</dbReference>
<dbReference type="Proteomes" id="UP000183529">
    <property type="component" value="Unassembled WGS sequence"/>
</dbReference>
<gene>
    <name evidence="2" type="ORF">C7400_15220</name>
    <name evidence="3" type="ORF">SAMN05216550_11522</name>
</gene>
<reference evidence="3 4" key="1">
    <citation type="submission" date="2016-10" db="EMBL/GenBank/DDBJ databases">
        <authorList>
            <person name="Varghese N."/>
            <person name="Submissions S."/>
        </authorList>
    </citation>
    <scope>NUCLEOTIDE SEQUENCE [LARGE SCALE GENOMIC DNA]</scope>
    <source>
        <strain evidence="3 4">LMG 22274</strain>
    </source>
</reference>
<feature type="signal peptide" evidence="1">
    <location>
        <begin position="1"/>
        <end position="26"/>
    </location>
</feature>
<evidence type="ECO:0000313" key="2">
    <source>
        <dbReference type="EMBL" id="PXX03198.1"/>
    </source>
</evidence>
<dbReference type="GeneID" id="61304466"/>
<sequence>MSIRSTLLLSACATLVLATSACSRSADNTTANPASNAAAQKDAQGLAGANSALGDLGAFRAIAVDVTAKVESGDLPAAKARIKDLEIAWDEAEAGIKPRAPGDWHRVDKAIDRALDALRASTPQPADCKDAMHALLDTFDSLQHSA</sequence>
<comment type="caution">
    <text evidence="3">The sequence shown here is derived from an EMBL/GenBank/DDBJ whole genome shotgun (WGS) entry which is preliminary data.</text>
</comment>
<dbReference type="Proteomes" id="UP000247515">
    <property type="component" value="Unassembled WGS sequence"/>
</dbReference>
<evidence type="ECO:0000313" key="5">
    <source>
        <dbReference type="Proteomes" id="UP000247515"/>
    </source>
</evidence>
<dbReference type="EMBL" id="FNZM01000015">
    <property type="protein sequence ID" value="SEK05958.1"/>
    <property type="molecule type" value="Genomic_DNA"/>
</dbReference>
<keyword evidence="5" id="KW-1185">Reference proteome</keyword>
<evidence type="ECO:0000256" key="1">
    <source>
        <dbReference type="SAM" id="SignalP"/>
    </source>
</evidence>
<evidence type="ECO:0000313" key="3">
    <source>
        <dbReference type="EMBL" id="SEK05958.1"/>
    </source>
</evidence>
<name>A0AAQ1GKC1_9BURK</name>
<keyword evidence="1" id="KW-0732">Signal</keyword>
<organism evidence="3 4">
    <name type="scientific">Paraburkholderia tropica</name>
    <dbReference type="NCBI Taxonomy" id="92647"/>
    <lineage>
        <taxon>Bacteria</taxon>
        <taxon>Pseudomonadati</taxon>
        <taxon>Pseudomonadota</taxon>
        <taxon>Betaproteobacteria</taxon>
        <taxon>Burkholderiales</taxon>
        <taxon>Burkholderiaceae</taxon>
        <taxon>Paraburkholderia</taxon>
    </lineage>
</organism>